<name>A0A9P8PXV1_9ASCO</name>
<dbReference type="EMBL" id="JAEUBF010000267">
    <property type="protein sequence ID" value="KAH3679602.1"/>
    <property type="molecule type" value="Genomic_DNA"/>
</dbReference>
<evidence type="ECO:0000259" key="4">
    <source>
        <dbReference type="Pfam" id="PF01156"/>
    </source>
</evidence>
<feature type="domain" description="Inosine/uridine-preferring nucleoside hydrolase" evidence="4">
    <location>
        <begin position="9"/>
        <end position="320"/>
    </location>
</feature>
<gene>
    <name evidence="5" type="ORF">WICMUC_000834</name>
</gene>
<reference evidence="5" key="2">
    <citation type="submission" date="2021-01" db="EMBL/GenBank/DDBJ databases">
        <authorList>
            <person name="Schikora-Tamarit M.A."/>
        </authorList>
    </citation>
    <scope>NUCLEOTIDE SEQUENCE</scope>
    <source>
        <strain evidence="5">CBS6341</strain>
    </source>
</reference>
<proteinExistence type="inferred from homology"/>
<comment type="similarity">
    <text evidence="1">Belongs to the IUNH family.</text>
</comment>
<sequence>MTKDTKIPIWLDCDPGHDDTIALLFSLFHPNIKLLGVSTVFGNSSIRNTTYNALSILTSFNHLNIPVFQGNDKPIDSKKHNETAPAIHGENGLEGYKLTYPKNKIQNETIEEFYQYLNNIIDEYEDEISIVAIGPLTNISQFFLQYPDSRYKIKFISIMGGGIDIWNFKGKGEFNLWNDPKAANLIFQDDILKNRTILSPLNLTHTLILTKEIQKQIYDISKDLTNEFRKLIHDLMIFFAETYKERQGFSKGPPVHDPIAVYLLLNEYNLLKFVDQSFKYEYLNLNVSEEQNENEGQILYEKDSEGVKVVFNVNVEQFWDILLSVIDIGDLYIHGN</sequence>
<dbReference type="GO" id="GO:0006152">
    <property type="term" value="P:purine nucleoside catabolic process"/>
    <property type="evidence" value="ECO:0007669"/>
    <property type="project" value="TreeGrafter"/>
</dbReference>
<dbReference type="GO" id="GO:0045437">
    <property type="term" value="F:uridine nucleosidase activity"/>
    <property type="evidence" value="ECO:0007669"/>
    <property type="project" value="UniProtKB-ARBA"/>
</dbReference>
<accession>A0A9P8PXV1</accession>
<dbReference type="Gene3D" id="3.90.245.10">
    <property type="entry name" value="Ribonucleoside hydrolase-like"/>
    <property type="match status" value="1"/>
</dbReference>
<dbReference type="PROSITE" id="PS01247">
    <property type="entry name" value="IUNH"/>
    <property type="match status" value="1"/>
</dbReference>
<dbReference type="PANTHER" id="PTHR12304">
    <property type="entry name" value="INOSINE-URIDINE PREFERRING NUCLEOSIDE HYDROLASE"/>
    <property type="match status" value="1"/>
</dbReference>
<comment type="caution">
    <text evidence="5">The sequence shown here is derived from an EMBL/GenBank/DDBJ whole genome shotgun (WGS) entry which is preliminary data.</text>
</comment>
<dbReference type="Proteomes" id="UP000769528">
    <property type="component" value="Unassembled WGS sequence"/>
</dbReference>
<dbReference type="InterPro" id="IPR023186">
    <property type="entry name" value="IUNH"/>
</dbReference>
<dbReference type="OrthoDB" id="432381at2759"/>
<dbReference type="InterPro" id="IPR001910">
    <property type="entry name" value="Inosine/uridine_hydrolase_dom"/>
</dbReference>
<dbReference type="InterPro" id="IPR015910">
    <property type="entry name" value="I/U_nuclsd_hydro_CS"/>
</dbReference>
<evidence type="ECO:0000313" key="5">
    <source>
        <dbReference type="EMBL" id="KAH3679602.1"/>
    </source>
</evidence>
<dbReference type="InterPro" id="IPR036452">
    <property type="entry name" value="Ribo_hydro-like"/>
</dbReference>
<evidence type="ECO:0000256" key="1">
    <source>
        <dbReference type="ARBA" id="ARBA00009176"/>
    </source>
</evidence>
<keyword evidence="6" id="KW-1185">Reference proteome</keyword>
<keyword evidence="3" id="KW-0326">Glycosidase</keyword>
<dbReference type="GO" id="GO:0008477">
    <property type="term" value="F:purine nucleosidase activity"/>
    <property type="evidence" value="ECO:0007669"/>
    <property type="project" value="TreeGrafter"/>
</dbReference>
<organism evidence="5 6">
    <name type="scientific">Wickerhamomyces mucosus</name>
    <dbReference type="NCBI Taxonomy" id="1378264"/>
    <lineage>
        <taxon>Eukaryota</taxon>
        <taxon>Fungi</taxon>
        <taxon>Dikarya</taxon>
        <taxon>Ascomycota</taxon>
        <taxon>Saccharomycotina</taxon>
        <taxon>Saccharomycetes</taxon>
        <taxon>Phaffomycetales</taxon>
        <taxon>Wickerhamomycetaceae</taxon>
        <taxon>Wickerhamomyces</taxon>
    </lineage>
</organism>
<protein>
    <recommendedName>
        <fullName evidence="4">Inosine/uridine-preferring nucleoside hydrolase domain-containing protein</fullName>
    </recommendedName>
</protein>
<reference evidence="5" key="1">
    <citation type="journal article" date="2021" name="Open Biol.">
        <title>Shared evolutionary footprints suggest mitochondrial oxidative damage underlies multiple complex I losses in fungi.</title>
        <authorList>
            <person name="Schikora-Tamarit M.A."/>
            <person name="Marcet-Houben M."/>
            <person name="Nosek J."/>
            <person name="Gabaldon T."/>
        </authorList>
    </citation>
    <scope>NUCLEOTIDE SEQUENCE</scope>
    <source>
        <strain evidence="5">CBS6341</strain>
    </source>
</reference>
<dbReference type="GO" id="GO:0005829">
    <property type="term" value="C:cytosol"/>
    <property type="evidence" value="ECO:0007669"/>
    <property type="project" value="TreeGrafter"/>
</dbReference>
<dbReference type="PANTHER" id="PTHR12304:SF4">
    <property type="entry name" value="URIDINE NUCLEOSIDASE"/>
    <property type="match status" value="1"/>
</dbReference>
<keyword evidence="2" id="KW-0378">Hydrolase</keyword>
<evidence type="ECO:0000313" key="6">
    <source>
        <dbReference type="Proteomes" id="UP000769528"/>
    </source>
</evidence>
<evidence type="ECO:0000256" key="2">
    <source>
        <dbReference type="ARBA" id="ARBA00022801"/>
    </source>
</evidence>
<dbReference type="Pfam" id="PF01156">
    <property type="entry name" value="IU_nuc_hydro"/>
    <property type="match status" value="1"/>
</dbReference>
<dbReference type="SUPFAM" id="SSF53590">
    <property type="entry name" value="Nucleoside hydrolase"/>
    <property type="match status" value="1"/>
</dbReference>
<dbReference type="AlphaFoldDB" id="A0A9P8PXV1"/>
<evidence type="ECO:0000256" key="3">
    <source>
        <dbReference type="ARBA" id="ARBA00023295"/>
    </source>
</evidence>